<sequence>MSGFVRWRKVLALSLLLLITQAIQVSAQVGGLIIAGVRSATMGAIATSGDLVSLGKGNYQLVDQSWHPAKMWLQGLEGGLQAQEEGSRQKRLFSLDEVQAVATVIDTFRVMRNFADPKKPDVKVPACFVKQVYNRGGYLLASYSWTTMNTPEWDGDGLLLSHGKQVITVPVKRKEFEQVMLSLFGDHPDLAKQLKAGALRAKQTKQIVAVYVNWKQQNH</sequence>
<gene>
    <name evidence="1" type="ORF">GCM10011383_27460</name>
</gene>
<name>A0ABQ1UF36_9BACT</name>
<dbReference type="EMBL" id="BMHT01000005">
    <property type="protein sequence ID" value="GGF14772.1"/>
    <property type="molecule type" value="Genomic_DNA"/>
</dbReference>
<evidence type="ECO:0000313" key="1">
    <source>
        <dbReference type="EMBL" id="GGF14772.1"/>
    </source>
</evidence>
<reference evidence="2" key="1">
    <citation type="journal article" date="2019" name="Int. J. Syst. Evol. Microbiol.">
        <title>The Global Catalogue of Microorganisms (GCM) 10K type strain sequencing project: providing services to taxonomists for standard genome sequencing and annotation.</title>
        <authorList>
            <consortium name="The Broad Institute Genomics Platform"/>
            <consortium name="The Broad Institute Genome Sequencing Center for Infectious Disease"/>
            <person name="Wu L."/>
            <person name="Ma J."/>
        </authorList>
    </citation>
    <scope>NUCLEOTIDE SEQUENCE [LARGE SCALE GENOMIC DNA]</scope>
    <source>
        <strain evidence="2">CGMCC 1.15197</strain>
    </source>
</reference>
<comment type="caution">
    <text evidence="1">The sequence shown here is derived from an EMBL/GenBank/DDBJ whole genome shotgun (WGS) entry which is preliminary data.</text>
</comment>
<protein>
    <submittedName>
        <fullName evidence="1">Uncharacterized protein</fullName>
    </submittedName>
</protein>
<proteinExistence type="predicted"/>
<organism evidence="1 2">
    <name type="scientific">Hymenobacter cavernae</name>
    <dbReference type="NCBI Taxonomy" id="2044852"/>
    <lineage>
        <taxon>Bacteria</taxon>
        <taxon>Pseudomonadati</taxon>
        <taxon>Bacteroidota</taxon>
        <taxon>Cytophagia</taxon>
        <taxon>Cytophagales</taxon>
        <taxon>Hymenobacteraceae</taxon>
        <taxon>Hymenobacter</taxon>
    </lineage>
</organism>
<keyword evidence="2" id="KW-1185">Reference proteome</keyword>
<dbReference type="Proteomes" id="UP000632273">
    <property type="component" value="Unassembled WGS sequence"/>
</dbReference>
<accession>A0ABQ1UF36</accession>
<evidence type="ECO:0000313" key="2">
    <source>
        <dbReference type="Proteomes" id="UP000632273"/>
    </source>
</evidence>